<sequence length="103" mass="11129">MGTELFPFNDQSEHKPLSSLVYPLLAVMNPQNISTQPTRIPKMQMTIEQAQVGESRNTENLASRVRGGGAAKASLIGALSCFICCERVSFVVRAKYAALAAAE</sequence>
<dbReference type="AlphaFoldDB" id="A0A8H3E2R5"/>
<gene>
    <name evidence="1" type="ORF">RDB_LOCUS114734</name>
</gene>
<dbReference type="EMBL" id="CAJNJQ010002549">
    <property type="protein sequence ID" value="CAE7179310.1"/>
    <property type="molecule type" value="Genomic_DNA"/>
</dbReference>
<accession>A0A8H3E2R5</accession>
<organism evidence="1 2">
    <name type="scientific">Rhizoctonia solani</name>
    <dbReference type="NCBI Taxonomy" id="456999"/>
    <lineage>
        <taxon>Eukaryota</taxon>
        <taxon>Fungi</taxon>
        <taxon>Dikarya</taxon>
        <taxon>Basidiomycota</taxon>
        <taxon>Agaricomycotina</taxon>
        <taxon>Agaricomycetes</taxon>
        <taxon>Cantharellales</taxon>
        <taxon>Ceratobasidiaceae</taxon>
        <taxon>Rhizoctonia</taxon>
    </lineage>
</organism>
<proteinExistence type="predicted"/>
<protein>
    <submittedName>
        <fullName evidence="1">Uncharacterized protein</fullName>
    </submittedName>
</protein>
<name>A0A8H3E2R5_9AGAM</name>
<dbReference type="Proteomes" id="UP000663827">
    <property type="component" value="Unassembled WGS sequence"/>
</dbReference>
<evidence type="ECO:0000313" key="1">
    <source>
        <dbReference type="EMBL" id="CAE7179310.1"/>
    </source>
</evidence>
<evidence type="ECO:0000313" key="2">
    <source>
        <dbReference type="Proteomes" id="UP000663827"/>
    </source>
</evidence>
<reference evidence="1" key="1">
    <citation type="submission" date="2021-01" db="EMBL/GenBank/DDBJ databases">
        <authorList>
            <person name="Kaushik A."/>
        </authorList>
    </citation>
    <scope>NUCLEOTIDE SEQUENCE</scope>
    <source>
        <strain evidence="1">AG5</strain>
    </source>
</reference>
<comment type="caution">
    <text evidence="1">The sequence shown here is derived from an EMBL/GenBank/DDBJ whole genome shotgun (WGS) entry which is preliminary data.</text>
</comment>